<protein>
    <submittedName>
        <fullName evidence="1">Uncharacterized protein</fullName>
    </submittedName>
</protein>
<accession>A0A5H2XSQ8</accession>
<sequence>MGVMDHLRTTEIILLSILYLIVYLHQREMRTGTQDLRRLSLKQDMFGEGSPIRCAIFFTVLLLIANTDIGKESLGCSTQRPDANVT</sequence>
<organism evidence="1">
    <name type="scientific">Prunus dulcis</name>
    <name type="common">Almond</name>
    <name type="synonym">Amygdalus dulcis</name>
    <dbReference type="NCBI Taxonomy" id="3755"/>
    <lineage>
        <taxon>Eukaryota</taxon>
        <taxon>Viridiplantae</taxon>
        <taxon>Streptophyta</taxon>
        <taxon>Embryophyta</taxon>
        <taxon>Tracheophyta</taxon>
        <taxon>Spermatophyta</taxon>
        <taxon>Magnoliopsida</taxon>
        <taxon>eudicotyledons</taxon>
        <taxon>Gunneridae</taxon>
        <taxon>Pentapetalae</taxon>
        <taxon>rosids</taxon>
        <taxon>fabids</taxon>
        <taxon>Rosales</taxon>
        <taxon>Rosaceae</taxon>
        <taxon>Amygdaloideae</taxon>
        <taxon>Amygdaleae</taxon>
        <taxon>Prunus</taxon>
    </lineage>
</organism>
<dbReference type="AlphaFoldDB" id="A0A5H2XSQ8"/>
<gene>
    <name evidence="1" type="ORF">Prudu_1169S002900</name>
</gene>
<evidence type="ECO:0000313" key="1">
    <source>
        <dbReference type="EMBL" id="BBN69794.1"/>
    </source>
</evidence>
<name>A0A5H2XSQ8_PRUDU</name>
<reference evidence="1" key="1">
    <citation type="journal article" date="2019" name="Science">
        <title>Mutation of a bHLH transcription factor allowed almond domestication.</title>
        <authorList>
            <person name="Sanchez-Perez R."/>
            <person name="Pavan S."/>
            <person name="Mazzeo R."/>
            <person name="Moldovan C."/>
            <person name="Aiese Cigliano R."/>
            <person name="Del Cueto J."/>
            <person name="Ricciardi F."/>
            <person name="Lotti C."/>
            <person name="Ricciardi L."/>
            <person name="Dicenta F."/>
            <person name="Lopez-Marques R.L."/>
            <person name="Lindberg Moller B."/>
        </authorList>
    </citation>
    <scope>NUCLEOTIDE SEQUENCE</scope>
</reference>
<dbReference type="EMBL" id="AP021506">
    <property type="protein sequence ID" value="BBN69794.1"/>
    <property type="molecule type" value="Genomic_DNA"/>
</dbReference>
<proteinExistence type="predicted"/>